<dbReference type="CDD" id="cd00427">
    <property type="entry name" value="Ribosomal_L29_HIP"/>
    <property type="match status" value="1"/>
</dbReference>
<evidence type="ECO:0000256" key="6">
    <source>
        <dbReference type="SAM" id="MobiDB-lite"/>
    </source>
</evidence>
<dbReference type="Gene3D" id="1.10.287.310">
    <property type="match status" value="1"/>
</dbReference>
<dbReference type="GO" id="GO:0006412">
    <property type="term" value="P:translation"/>
    <property type="evidence" value="ECO:0007669"/>
    <property type="project" value="UniProtKB-UniRule"/>
</dbReference>
<evidence type="ECO:0000256" key="3">
    <source>
        <dbReference type="ARBA" id="ARBA00023274"/>
    </source>
</evidence>
<dbReference type="AlphaFoldDB" id="A0A4P7AIX3"/>
<keyword evidence="2 5" id="KW-0689">Ribosomal protein</keyword>
<dbReference type="PROSITE" id="PS00579">
    <property type="entry name" value="RIBOSOMAL_L29"/>
    <property type="match status" value="1"/>
</dbReference>
<protein>
    <recommendedName>
        <fullName evidence="4 5">Large ribosomal subunit protein uL29</fullName>
    </recommendedName>
</protein>
<dbReference type="Proteomes" id="UP000294309">
    <property type="component" value="Chromosome"/>
</dbReference>
<name>A0A4P7AIX3_9MOLU</name>
<dbReference type="OrthoDB" id="9815192at2"/>
<evidence type="ECO:0000256" key="1">
    <source>
        <dbReference type="ARBA" id="ARBA00009254"/>
    </source>
</evidence>
<sequence>MSKVLDLVMELRAKSVEDLIKQNEDHRAELFALKFQAAVGSLEQTHKINVLRKNIARIETLLAERKRAGEAVEKIVVKPDYAKAVDNAEKAGKAVRAKQREMIEKLQNEQYGAGNIDENAIEAAMAAATADNQIDSNETKVVEVEAKKPVAKAVDAPKEVVEEAKAAVKEVKAKAKEVKAEANLEKAEQKVEKVSSEEKPVAKAKAKVAKAKVETAKVEVEEAQTELKIAKAKVATKKSVTTSVEEPKPVGIGKPATATKKAKVSEAKTIEVEVGEAKPTGKGKAALAEVKPKKIKVEIAKGEDIEAIDLKLTKKPKDVKTYTYGSNADEAKKQIDEANKKLAEKKVTKTKGAK</sequence>
<organism evidence="7 8">
    <name type="scientific">Spiroplasma gladiatoris</name>
    <dbReference type="NCBI Taxonomy" id="2143"/>
    <lineage>
        <taxon>Bacteria</taxon>
        <taxon>Bacillati</taxon>
        <taxon>Mycoplasmatota</taxon>
        <taxon>Mollicutes</taxon>
        <taxon>Entomoplasmatales</taxon>
        <taxon>Spiroplasmataceae</taxon>
        <taxon>Spiroplasma</taxon>
    </lineage>
</organism>
<comment type="similarity">
    <text evidence="1 5">Belongs to the universal ribosomal protein uL29 family.</text>
</comment>
<reference evidence="7 8" key="1">
    <citation type="submission" date="2019-03" db="EMBL/GenBank/DDBJ databases">
        <title>Complete genome sequence of Spiroplasma gladiatoris TG-1 (DSM 22552).</title>
        <authorList>
            <person name="Lin Y.-C."/>
            <person name="Chou L."/>
            <person name="Kuo C.-H."/>
        </authorList>
    </citation>
    <scope>NUCLEOTIDE SEQUENCE [LARGE SCALE GENOMIC DNA]</scope>
    <source>
        <strain evidence="7 8">TG-1</strain>
    </source>
</reference>
<evidence type="ECO:0000313" key="8">
    <source>
        <dbReference type="Proteomes" id="UP000294309"/>
    </source>
</evidence>
<dbReference type="InterPro" id="IPR001854">
    <property type="entry name" value="Ribosomal_uL29"/>
</dbReference>
<dbReference type="HAMAP" id="MF_00374">
    <property type="entry name" value="Ribosomal_uL29"/>
    <property type="match status" value="1"/>
</dbReference>
<dbReference type="PANTHER" id="PTHR10916">
    <property type="entry name" value="60S RIBOSOMAL PROTEIN L35/50S RIBOSOMAL PROTEIN L29"/>
    <property type="match status" value="1"/>
</dbReference>
<evidence type="ECO:0000313" key="7">
    <source>
        <dbReference type="EMBL" id="QBQ08131.1"/>
    </source>
</evidence>
<evidence type="ECO:0000256" key="5">
    <source>
        <dbReference type="HAMAP-Rule" id="MF_00374"/>
    </source>
</evidence>
<accession>A0A4P7AIX3</accession>
<dbReference type="InterPro" id="IPR050063">
    <property type="entry name" value="Ribosomal_protein_uL29"/>
</dbReference>
<evidence type="ECO:0000256" key="2">
    <source>
        <dbReference type="ARBA" id="ARBA00022980"/>
    </source>
</evidence>
<gene>
    <name evidence="5 7" type="primary">rpmC</name>
    <name evidence="7" type="ORF">SGLAD_v1c09320</name>
</gene>
<dbReference type="SUPFAM" id="SSF46561">
    <property type="entry name" value="Ribosomal protein L29 (L29p)"/>
    <property type="match status" value="1"/>
</dbReference>
<feature type="region of interest" description="Disordered" evidence="6">
    <location>
        <begin position="238"/>
        <end position="258"/>
    </location>
</feature>
<evidence type="ECO:0000256" key="4">
    <source>
        <dbReference type="ARBA" id="ARBA00035204"/>
    </source>
</evidence>
<dbReference type="GO" id="GO:0003735">
    <property type="term" value="F:structural constituent of ribosome"/>
    <property type="evidence" value="ECO:0007669"/>
    <property type="project" value="InterPro"/>
</dbReference>
<proteinExistence type="inferred from homology"/>
<dbReference type="PANTHER" id="PTHR10916:SF0">
    <property type="entry name" value="LARGE RIBOSOMAL SUBUNIT PROTEIN UL29C"/>
    <property type="match status" value="1"/>
</dbReference>
<dbReference type="EMBL" id="CP038013">
    <property type="protein sequence ID" value="QBQ08131.1"/>
    <property type="molecule type" value="Genomic_DNA"/>
</dbReference>
<keyword evidence="8" id="KW-1185">Reference proteome</keyword>
<keyword evidence="3 5" id="KW-0687">Ribonucleoprotein</keyword>
<dbReference type="Pfam" id="PF00831">
    <property type="entry name" value="Ribosomal_L29"/>
    <property type="match status" value="1"/>
</dbReference>
<dbReference type="InterPro" id="IPR036049">
    <property type="entry name" value="Ribosomal_uL29_sf"/>
</dbReference>
<dbReference type="NCBIfam" id="TIGR00012">
    <property type="entry name" value="L29"/>
    <property type="match status" value="1"/>
</dbReference>
<dbReference type="InterPro" id="IPR018254">
    <property type="entry name" value="Ribosomal_uL29_CS"/>
</dbReference>
<dbReference type="KEGG" id="sgq:SGLAD_v1c09320"/>
<dbReference type="GO" id="GO:0022625">
    <property type="term" value="C:cytosolic large ribosomal subunit"/>
    <property type="evidence" value="ECO:0007669"/>
    <property type="project" value="TreeGrafter"/>
</dbReference>